<comment type="caution">
    <text evidence="7">The sequence shown here is derived from an EMBL/GenBank/DDBJ whole genome shotgun (WGS) entry which is preliminary data.</text>
</comment>
<gene>
    <name evidence="7" type="ORF">KUA55_08120</name>
</gene>
<reference evidence="7 8" key="1">
    <citation type="submission" date="2021-06" db="EMBL/GenBank/DDBJ databases">
        <title>Enterococcus alishanensis sp. nov., a novel lactic acid bacterium isolated from fresh coffee beans.</title>
        <authorList>
            <person name="Chen Y.-S."/>
        </authorList>
    </citation>
    <scope>NUCLEOTIDE SEQUENCE [LARGE SCALE GENOMIC DNA]</scope>
    <source>
        <strain evidence="7 8">ALS3</strain>
    </source>
</reference>
<feature type="domain" description="Stealth protein CR2 conserved region 2" evidence="4">
    <location>
        <begin position="37"/>
        <end position="137"/>
    </location>
</feature>
<sequence>MEKIDFVVTWVDGNDPIWQTKKAHYQTKNPLLNSEARYRNWQFLHYWFRSVEKNAPWVNRIFLITEGHLPSWLNTAHPKLVHVRHEDYIPAEYLPTYNSNVIELHIHRIKELSSQFVLFNDDMFLNRQMRPTDFFSAGKPRDFGIFSPLVPQANSLDTVILKMNQLINQHFSKQSILKGHFSQYFNLKYGRQLLKNFCVLPWQGVLGFYDPHLPVAYLKSTFEDVWQIEQAELERISQHRFRESDDISHWLMRYWQLASGNFEPQPISVGKNYLIGELPIDIEREINQGKHSLVCLNDNDFLKNFNRAKEMILTAFDNRYPEKSAFEK</sequence>
<feature type="domain" description="Stealth protein CR3 conserved region 3" evidence="6">
    <location>
        <begin position="212"/>
        <end position="252"/>
    </location>
</feature>
<keyword evidence="2" id="KW-0808">Transferase</keyword>
<dbReference type="Pfam" id="PF17102">
    <property type="entry name" value="Stealth_CR3"/>
    <property type="match status" value="1"/>
</dbReference>
<evidence type="ECO:0000256" key="3">
    <source>
        <dbReference type="ARBA" id="ARBA00023169"/>
    </source>
</evidence>
<evidence type="ECO:0000259" key="4">
    <source>
        <dbReference type="Pfam" id="PF11380"/>
    </source>
</evidence>
<evidence type="ECO:0000256" key="2">
    <source>
        <dbReference type="ARBA" id="ARBA00022679"/>
    </source>
</evidence>
<evidence type="ECO:0000256" key="1">
    <source>
        <dbReference type="ARBA" id="ARBA00007583"/>
    </source>
</evidence>
<proteinExistence type="inferred from homology"/>
<dbReference type="InterPro" id="IPR031358">
    <property type="entry name" value="Stealth_CR1"/>
</dbReference>
<accession>A0ABS6TCN0</accession>
<dbReference type="Pfam" id="PF17101">
    <property type="entry name" value="Stealth_CR1"/>
    <property type="match status" value="1"/>
</dbReference>
<evidence type="ECO:0000259" key="6">
    <source>
        <dbReference type="Pfam" id="PF17102"/>
    </source>
</evidence>
<dbReference type="PANTHER" id="PTHR24045:SF0">
    <property type="entry name" value="N-ACETYLGLUCOSAMINE-1-PHOSPHOTRANSFERASE SUBUNITS ALPHA_BETA"/>
    <property type="match status" value="1"/>
</dbReference>
<dbReference type="InterPro" id="IPR047141">
    <property type="entry name" value="Stealth"/>
</dbReference>
<name>A0ABS6TCN0_9ENTE</name>
<organism evidence="7 8">
    <name type="scientific">Enterococcus alishanensis</name>
    <dbReference type="NCBI Taxonomy" id="1303817"/>
    <lineage>
        <taxon>Bacteria</taxon>
        <taxon>Bacillati</taxon>
        <taxon>Bacillota</taxon>
        <taxon>Bacilli</taxon>
        <taxon>Lactobacillales</taxon>
        <taxon>Enterococcaceae</taxon>
        <taxon>Enterococcus</taxon>
    </lineage>
</organism>
<evidence type="ECO:0000313" key="8">
    <source>
        <dbReference type="Proteomes" id="UP000774130"/>
    </source>
</evidence>
<dbReference type="Pfam" id="PF11380">
    <property type="entry name" value="Stealth_CR2"/>
    <property type="match status" value="1"/>
</dbReference>
<dbReference type="Proteomes" id="UP000774130">
    <property type="component" value="Unassembled WGS sequence"/>
</dbReference>
<dbReference type="InterPro" id="IPR031357">
    <property type="entry name" value="Stealth_CR3"/>
</dbReference>
<evidence type="ECO:0000259" key="5">
    <source>
        <dbReference type="Pfam" id="PF17101"/>
    </source>
</evidence>
<comment type="similarity">
    <text evidence="1">Belongs to the stealth family.</text>
</comment>
<dbReference type="InterPro" id="IPR021520">
    <property type="entry name" value="Stealth_CR2"/>
</dbReference>
<evidence type="ECO:0000313" key="7">
    <source>
        <dbReference type="EMBL" id="MBV7390642.1"/>
    </source>
</evidence>
<protein>
    <submittedName>
        <fullName evidence="7">Stealth CR1 domain-containing protein</fullName>
    </submittedName>
</protein>
<dbReference type="PANTHER" id="PTHR24045">
    <property type="match status" value="1"/>
</dbReference>
<keyword evidence="8" id="KW-1185">Reference proteome</keyword>
<dbReference type="RefSeq" id="WP_218325700.1">
    <property type="nucleotide sequence ID" value="NZ_JAHUZB010000003.1"/>
</dbReference>
<feature type="domain" description="Stealth protein CR1 conserved region 1" evidence="5">
    <location>
        <begin position="2"/>
        <end position="26"/>
    </location>
</feature>
<dbReference type="EMBL" id="JAHUZB010000003">
    <property type="protein sequence ID" value="MBV7390642.1"/>
    <property type="molecule type" value="Genomic_DNA"/>
</dbReference>
<keyword evidence="3" id="KW-0270">Exopolysaccharide synthesis</keyword>